<dbReference type="AlphaFoldDB" id="A0A1V8SVF2"/>
<gene>
    <name evidence="2" type="ORF">B0A48_11305</name>
</gene>
<evidence type="ECO:0000313" key="3">
    <source>
        <dbReference type="Proteomes" id="UP000192596"/>
    </source>
</evidence>
<evidence type="ECO:0000256" key="1">
    <source>
        <dbReference type="SAM" id="MobiDB-lite"/>
    </source>
</evidence>
<dbReference type="Proteomes" id="UP000192596">
    <property type="component" value="Unassembled WGS sequence"/>
</dbReference>
<protein>
    <submittedName>
        <fullName evidence="2">Uncharacterized protein</fullName>
    </submittedName>
</protein>
<dbReference type="EMBL" id="NAJO01000026">
    <property type="protein sequence ID" value="OQO03021.1"/>
    <property type="molecule type" value="Genomic_DNA"/>
</dbReference>
<comment type="caution">
    <text evidence="2">The sequence shown here is derived from an EMBL/GenBank/DDBJ whole genome shotgun (WGS) entry which is preliminary data.</text>
</comment>
<evidence type="ECO:0000313" key="2">
    <source>
        <dbReference type="EMBL" id="OQO03021.1"/>
    </source>
</evidence>
<sequence>MDGFSEIGPKGKPVREPAPPAPSEQQGNPTPANPRDAVAGNGLFLGRRAREDQLHYPTMSVRVAGTETIVTEGIFNHPVMVVNRPADMPGVADLCVITSLHNVNIQDVRSDKAFASHIPLAGASHPHAQFDSRYAPLTFINGARFDKPSSVNAGRILRVDFELLETHKLAPTSLNALKLTDESLQRLLSICKDLAKS</sequence>
<name>A0A1V8SVF2_9PEZI</name>
<proteinExistence type="predicted"/>
<dbReference type="OrthoDB" id="3537171at2759"/>
<accession>A0A1V8SVF2</accession>
<reference evidence="3" key="1">
    <citation type="submission" date="2017-03" db="EMBL/GenBank/DDBJ databases">
        <title>Genomes of endolithic fungi from Antarctica.</title>
        <authorList>
            <person name="Coleine C."/>
            <person name="Masonjones S."/>
            <person name="Stajich J.E."/>
        </authorList>
    </citation>
    <scope>NUCLEOTIDE SEQUENCE [LARGE SCALE GENOMIC DNA]</scope>
    <source>
        <strain evidence="3">CCFEE 5527</strain>
    </source>
</reference>
<dbReference type="InParanoid" id="A0A1V8SVF2"/>
<organism evidence="2 3">
    <name type="scientific">Cryoendolithus antarcticus</name>
    <dbReference type="NCBI Taxonomy" id="1507870"/>
    <lineage>
        <taxon>Eukaryota</taxon>
        <taxon>Fungi</taxon>
        <taxon>Dikarya</taxon>
        <taxon>Ascomycota</taxon>
        <taxon>Pezizomycotina</taxon>
        <taxon>Dothideomycetes</taxon>
        <taxon>Dothideomycetidae</taxon>
        <taxon>Cladosporiales</taxon>
        <taxon>Cladosporiaceae</taxon>
        <taxon>Cryoendolithus</taxon>
    </lineage>
</organism>
<keyword evidence="3" id="KW-1185">Reference proteome</keyword>
<feature type="region of interest" description="Disordered" evidence="1">
    <location>
        <begin position="1"/>
        <end position="39"/>
    </location>
</feature>